<dbReference type="InterPro" id="IPR003439">
    <property type="entry name" value="ABC_transporter-like_ATP-bd"/>
</dbReference>
<evidence type="ECO:0000256" key="1">
    <source>
        <dbReference type="ARBA" id="ARBA00005417"/>
    </source>
</evidence>
<keyword evidence="4" id="KW-0201">Cytochrome c-type biogenesis</keyword>
<dbReference type="EMBL" id="FQZC01000002">
    <property type="protein sequence ID" value="SHJ03301.1"/>
    <property type="molecule type" value="Genomic_DNA"/>
</dbReference>
<keyword evidence="6" id="KW-1278">Translocase</keyword>
<dbReference type="Pfam" id="PF00005">
    <property type="entry name" value="ABC_tran"/>
    <property type="match status" value="1"/>
</dbReference>
<dbReference type="SMART" id="SM00382">
    <property type="entry name" value="AAA"/>
    <property type="match status" value="1"/>
</dbReference>
<evidence type="ECO:0000256" key="3">
    <source>
        <dbReference type="ARBA" id="ARBA00022741"/>
    </source>
</evidence>
<evidence type="ECO:0000256" key="7">
    <source>
        <dbReference type="ARBA" id="ARBA00023136"/>
    </source>
</evidence>
<protein>
    <submittedName>
        <fullName evidence="9">Heme exporter protein A</fullName>
    </submittedName>
</protein>
<name>A0ABY1IDY2_9HYPH</name>
<dbReference type="InterPro" id="IPR003593">
    <property type="entry name" value="AAA+_ATPase"/>
</dbReference>
<evidence type="ECO:0000256" key="6">
    <source>
        <dbReference type="ARBA" id="ARBA00022967"/>
    </source>
</evidence>
<dbReference type="PANTHER" id="PTHR43499">
    <property type="entry name" value="ABC TRANSPORTER I FAMILY MEMBER 1"/>
    <property type="match status" value="1"/>
</dbReference>
<dbReference type="InterPro" id="IPR017871">
    <property type="entry name" value="ABC_transporter-like_CS"/>
</dbReference>
<gene>
    <name evidence="9" type="ORF">SAMN02745911_1462</name>
</gene>
<accession>A0ABY1IDY2</accession>
<evidence type="ECO:0000313" key="10">
    <source>
        <dbReference type="Proteomes" id="UP000184290"/>
    </source>
</evidence>
<keyword evidence="10" id="KW-1185">Reference proteome</keyword>
<evidence type="ECO:0000259" key="8">
    <source>
        <dbReference type="PROSITE" id="PS50893"/>
    </source>
</evidence>
<feature type="domain" description="ABC transporter" evidence="8">
    <location>
        <begin position="1"/>
        <end position="212"/>
    </location>
</feature>
<comment type="caution">
    <text evidence="9">The sequence shown here is derived from an EMBL/GenBank/DDBJ whole genome shotgun (WGS) entry which is preliminary data.</text>
</comment>
<dbReference type="InterPro" id="IPR005895">
    <property type="entry name" value="ABC_transptr_haem_export_CcmA"/>
</dbReference>
<proteinExistence type="inferred from homology"/>
<evidence type="ECO:0000256" key="4">
    <source>
        <dbReference type="ARBA" id="ARBA00022748"/>
    </source>
</evidence>
<keyword evidence="2" id="KW-0813">Transport</keyword>
<dbReference type="PROSITE" id="PS00211">
    <property type="entry name" value="ABC_TRANSPORTER_1"/>
    <property type="match status" value="1"/>
</dbReference>
<dbReference type="PANTHER" id="PTHR43499:SF1">
    <property type="entry name" value="ABC TRANSPORTER I FAMILY MEMBER 1"/>
    <property type="match status" value="1"/>
</dbReference>
<dbReference type="NCBIfam" id="TIGR01189">
    <property type="entry name" value="ccmA"/>
    <property type="match status" value="1"/>
</dbReference>
<dbReference type="SUPFAM" id="SSF52540">
    <property type="entry name" value="P-loop containing nucleoside triphosphate hydrolases"/>
    <property type="match status" value="1"/>
</dbReference>
<dbReference type="InterPro" id="IPR027417">
    <property type="entry name" value="P-loop_NTPase"/>
</dbReference>
<dbReference type="Proteomes" id="UP000184290">
    <property type="component" value="Unassembled WGS sequence"/>
</dbReference>
<keyword evidence="5" id="KW-0067">ATP-binding</keyword>
<dbReference type="Gene3D" id="3.40.50.300">
    <property type="entry name" value="P-loop containing nucleotide triphosphate hydrolases"/>
    <property type="match status" value="1"/>
</dbReference>
<evidence type="ECO:0000256" key="2">
    <source>
        <dbReference type="ARBA" id="ARBA00022448"/>
    </source>
</evidence>
<evidence type="ECO:0000256" key="5">
    <source>
        <dbReference type="ARBA" id="ARBA00022840"/>
    </source>
</evidence>
<dbReference type="PROSITE" id="PS50893">
    <property type="entry name" value="ABC_TRANSPORTER_2"/>
    <property type="match status" value="1"/>
</dbReference>
<sequence length="213" mass="22343">MVIGRQARALGPPLSLALRGGEALVVSGPNGAGKSTLLRTLAGLTPALAGRVSIHGLNAPDGEPASHPGQVCHYIGHRNGLKPLETLARNVAFWRDYLAGDRTGVDEALAAFDLQPLAAIPAGYLSAGQQRRAALCRLLAAWRPLWLLDEPTNALDTASQALFARAVASHLSKGGMVVAATHQPLEIGPVRELVLAAPRAGTGEAQPVEDWQW</sequence>
<organism evidence="9 10">
    <name type="scientific">Aureimonas altamirensis DSM 21988</name>
    <dbReference type="NCBI Taxonomy" id="1121026"/>
    <lineage>
        <taxon>Bacteria</taxon>
        <taxon>Pseudomonadati</taxon>
        <taxon>Pseudomonadota</taxon>
        <taxon>Alphaproteobacteria</taxon>
        <taxon>Hyphomicrobiales</taxon>
        <taxon>Aurantimonadaceae</taxon>
        <taxon>Aureimonas</taxon>
    </lineage>
</organism>
<comment type="similarity">
    <text evidence="1">Belongs to the ABC transporter superfamily.</text>
</comment>
<keyword evidence="3" id="KW-0547">Nucleotide-binding</keyword>
<evidence type="ECO:0000313" key="9">
    <source>
        <dbReference type="EMBL" id="SHJ03301.1"/>
    </source>
</evidence>
<reference evidence="9 10" key="1">
    <citation type="submission" date="2016-11" db="EMBL/GenBank/DDBJ databases">
        <authorList>
            <person name="Varghese N."/>
            <person name="Submissions S."/>
        </authorList>
    </citation>
    <scope>NUCLEOTIDE SEQUENCE [LARGE SCALE GENOMIC DNA]</scope>
    <source>
        <strain evidence="9 10">DSM 21988</strain>
    </source>
</reference>
<keyword evidence="7" id="KW-0472">Membrane</keyword>